<evidence type="ECO:0000313" key="1">
    <source>
        <dbReference type="EMBL" id="KAF6134705.1"/>
    </source>
</evidence>
<name>A0A7J7KWF2_9MAGN</name>
<comment type="caution">
    <text evidence="1">The sequence shown here is derived from an EMBL/GenBank/DDBJ whole genome shotgun (WGS) entry which is preliminary data.</text>
</comment>
<keyword evidence="2" id="KW-1185">Reference proteome</keyword>
<dbReference type="Proteomes" id="UP000541444">
    <property type="component" value="Unassembled WGS sequence"/>
</dbReference>
<accession>A0A7J7KWF2</accession>
<protein>
    <submittedName>
        <fullName evidence="1">Uncharacterized protein</fullName>
    </submittedName>
</protein>
<organism evidence="1 2">
    <name type="scientific">Kingdonia uniflora</name>
    <dbReference type="NCBI Taxonomy" id="39325"/>
    <lineage>
        <taxon>Eukaryota</taxon>
        <taxon>Viridiplantae</taxon>
        <taxon>Streptophyta</taxon>
        <taxon>Embryophyta</taxon>
        <taxon>Tracheophyta</taxon>
        <taxon>Spermatophyta</taxon>
        <taxon>Magnoliopsida</taxon>
        <taxon>Ranunculales</taxon>
        <taxon>Circaeasteraceae</taxon>
        <taxon>Kingdonia</taxon>
    </lineage>
</organism>
<reference evidence="1 2" key="1">
    <citation type="journal article" date="2020" name="IScience">
        <title>Genome Sequencing of the Endangered Kingdonia uniflora (Circaeasteraceae, Ranunculales) Reveals Potential Mechanisms of Evolutionary Specialization.</title>
        <authorList>
            <person name="Sun Y."/>
            <person name="Deng T."/>
            <person name="Zhang A."/>
            <person name="Moore M.J."/>
            <person name="Landis J.B."/>
            <person name="Lin N."/>
            <person name="Zhang H."/>
            <person name="Zhang X."/>
            <person name="Huang J."/>
            <person name="Zhang X."/>
            <person name="Sun H."/>
            <person name="Wang H."/>
        </authorList>
    </citation>
    <scope>NUCLEOTIDE SEQUENCE [LARGE SCALE GENOMIC DNA]</scope>
    <source>
        <strain evidence="1">TB1705</strain>
        <tissue evidence="1">Leaf</tissue>
    </source>
</reference>
<sequence>MNKLLYKMPTNSNISQQTWVKHSHLIIHLSTKMKLGFQINVTQDKKLKHVLPSLVEFSSPF</sequence>
<evidence type="ECO:0000313" key="2">
    <source>
        <dbReference type="Proteomes" id="UP000541444"/>
    </source>
</evidence>
<proteinExistence type="predicted"/>
<dbReference type="EMBL" id="JACGCM010002827">
    <property type="protein sequence ID" value="KAF6134705.1"/>
    <property type="molecule type" value="Genomic_DNA"/>
</dbReference>
<dbReference type="AlphaFoldDB" id="A0A7J7KWF2"/>
<gene>
    <name evidence="1" type="ORF">GIB67_002106</name>
</gene>